<evidence type="ECO:0000313" key="2">
    <source>
        <dbReference type="EMBL" id="ARX89210.1"/>
    </source>
</evidence>
<dbReference type="RefSeq" id="WP_159399733.1">
    <property type="nucleotide sequence ID" value="NZ_CP021748.1"/>
</dbReference>
<dbReference type="KEGG" id="salf:SMD44_08697"/>
<gene>
    <name evidence="2" type="ORF">SMD44_08697</name>
</gene>
<reference evidence="2 3" key="1">
    <citation type="submission" date="2017-05" db="EMBL/GenBank/DDBJ databases">
        <title>Streptomyces alboflavus Genome sequencing and assembly.</title>
        <authorList>
            <person name="Wang Y."/>
            <person name="Du B."/>
            <person name="Ding Y."/>
            <person name="Liu H."/>
            <person name="Hou Q."/>
            <person name="Liu K."/>
            <person name="Wang C."/>
            <person name="Yao L."/>
        </authorList>
    </citation>
    <scope>NUCLEOTIDE SEQUENCE [LARGE SCALE GENOMIC DNA]</scope>
    <source>
        <strain evidence="2 3">MDJK44</strain>
    </source>
</reference>
<evidence type="ECO:0000259" key="1">
    <source>
        <dbReference type="Pfam" id="PF03061"/>
    </source>
</evidence>
<sequence length="151" mass="16269">MDGSSPSGAVTMRQKMLDVIAAGNTPVPPYVERLCLRVVAMEWRSGFVAVTFHIPDELCVEPNVAFGGHVAGIHDQAAGFALFSVLEDDMVFATTQLNVTYLTMTRPGDVCAEATLDTIDERSAVVRVSVLQGGRVTSESVVTEAIRKARR</sequence>
<organism evidence="2 3">
    <name type="scientific">Streptomyces alboflavus</name>
    <dbReference type="NCBI Taxonomy" id="67267"/>
    <lineage>
        <taxon>Bacteria</taxon>
        <taxon>Bacillati</taxon>
        <taxon>Actinomycetota</taxon>
        <taxon>Actinomycetes</taxon>
        <taxon>Kitasatosporales</taxon>
        <taxon>Streptomycetaceae</taxon>
        <taxon>Streptomyces</taxon>
    </lineage>
</organism>
<feature type="domain" description="Thioesterase" evidence="1">
    <location>
        <begin position="63"/>
        <end position="136"/>
    </location>
</feature>
<dbReference type="Gene3D" id="3.10.129.10">
    <property type="entry name" value="Hotdog Thioesterase"/>
    <property type="match status" value="1"/>
</dbReference>
<dbReference type="Pfam" id="PF03061">
    <property type="entry name" value="4HBT"/>
    <property type="match status" value="1"/>
</dbReference>
<accession>A0A1Z1WS01</accession>
<dbReference type="OrthoDB" id="4283694at2"/>
<dbReference type="SUPFAM" id="SSF54637">
    <property type="entry name" value="Thioesterase/thiol ester dehydrase-isomerase"/>
    <property type="match status" value="1"/>
</dbReference>
<dbReference type="eggNOG" id="ENOG5030I41">
    <property type="taxonomic scope" value="Bacteria"/>
</dbReference>
<dbReference type="Proteomes" id="UP000195880">
    <property type="component" value="Chromosome"/>
</dbReference>
<evidence type="ECO:0000313" key="3">
    <source>
        <dbReference type="Proteomes" id="UP000195880"/>
    </source>
</evidence>
<dbReference type="InterPro" id="IPR029069">
    <property type="entry name" value="HotDog_dom_sf"/>
</dbReference>
<dbReference type="CDD" id="cd03443">
    <property type="entry name" value="PaaI_thioesterase"/>
    <property type="match status" value="1"/>
</dbReference>
<dbReference type="AlphaFoldDB" id="A0A1Z1WS01"/>
<dbReference type="EMBL" id="CP021748">
    <property type="protein sequence ID" value="ARX89210.1"/>
    <property type="molecule type" value="Genomic_DNA"/>
</dbReference>
<dbReference type="STRING" id="67267.GCA_000716675_00593"/>
<name>A0A1Z1WS01_9ACTN</name>
<dbReference type="InterPro" id="IPR006683">
    <property type="entry name" value="Thioestr_dom"/>
</dbReference>
<proteinExistence type="predicted"/>
<keyword evidence="3" id="KW-1185">Reference proteome</keyword>
<protein>
    <recommendedName>
        <fullName evidence="1">Thioesterase domain-containing protein</fullName>
    </recommendedName>
</protein>